<dbReference type="Proteomes" id="UP001162992">
    <property type="component" value="Chromosome 7"/>
</dbReference>
<comment type="caution">
    <text evidence="1">The sequence shown here is derived from an EMBL/GenBank/DDBJ whole genome shotgun (WGS) entry which is preliminary data.</text>
</comment>
<evidence type="ECO:0000313" key="2">
    <source>
        <dbReference type="Proteomes" id="UP001162992"/>
    </source>
</evidence>
<evidence type="ECO:0000313" key="1">
    <source>
        <dbReference type="EMBL" id="KAJ7550246.1"/>
    </source>
</evidence>
<accession>A0ACC2D7I0</accession>
<protein>
    <submittedName>
        <fullName evidence="1">Uncharacterized protein</fullName>
    </submittedName>
</protein>
<dbReference type="EMBL" id="CM055098">
    <property type="protein sequence ID" value="KAJ7550246.1"/>
    <property type="molecule type" value="Genomic_DNA"/>
</dbReference>
<reference evidence="2" key="1">
    <citation type="journal article" date="2024" name="Proc. Natl. Acad. Sci. U.S.A.">
        <title>Extraordinary preservation of gene collinearity over three hundred million years revealed in homosporous lycophytes.</title>
        <authorList>
            <person name="Li C."/>
            <person name="Wickell D."/>
            <person name="Kuo L.Y."/>
            <person name="Chen X."/>
            <person name="Nie B."/>
            <person name="Liao X."/>
            <person name="Peng D."/>
            <person name="Ji J."/>
            <person name="Jenkins J."/>
            <person name="Williams M."/>
            <person name="Shu S."/>
            <person name="Plott C."/>
            <person name="Barry K."/>
            <person name="Rajasekar S."/>
            <person name="Grimwood J."/>
            <person name="Han X."/>
            <person name="Sun S."/>
            <person name="Hou Z."/>
            <person name="He W."/>
            <person name="Dai G."/>
            <person name="Sun C."/>
            <person name="Schmutz J."/>
            <person name="Leebens-Mack J.H."/>
            <person name="Li F.W."/>
            <person name="Wang L."/>
        </authorList>
    </citation>
    <scope>NUCLEOTIDE SEQUENCE [LARGE SCALE GENOMIC DNA]</scope>
    <source>
        <strain evidence="2">cv. PW_Plant_1</strain>
    </source>
</reference>
<organism evidence="1 2">
    <name type="scientific">Diphasiastrum complanatum</name>
    <name type="common">Issler's clubmoss</name>
    <name type="synonym">Lycopodium complanatum</name>
    <dbReference type="NCBI Taxonomy" id="34168"/>
    <lineage>
        <taxon>Eukaryota</taxon>
        <taxon>Viridiplantae</taxon>
        <taxon>Streptophyta</taxon>
        <taxon>Embryophyta</taxon>
        <taxon>Tracheophyta</taxon>
        <taxon>Lycopodiopsida</taxon>
        <taxon>Lycopodiales</taxon>
        <taxon>Lycopodiaceae</taxon>
        <taxon>Lycopodioideae</taxon>
        <taxon>Diphasiastrum</taxon>
    </lineage>
</organism>
<sequence>MERSSRRGSKRFGSDRRRGSGYGKPRDGGPRGARRFEVDVRPRGMAHAPPPQYMLQQEVPADRPHFTSALYPAEPRFYNDLGHPDAGRVVLLKPDPVLYPASYLPSSGGYGVSPSEEYLQPSYLPLRRPAPVPVERFVELSPPPYLSRRPSLPLRRRPSPRRPVSTYRPARSERKRKQPRQNENDKRKKTEKSKQEEQVTETAKEVANPVEGMIFGCSNRTTKICKKLQLFGLPGVHENEVLRVIPGSKLFLFNYDNKHLSGVFEATSYGAMNIVPNAFQSAGSFPAQVKVKRVMTVPRLSLEKLHEAIPEIFYKGKHKFKYELNAAQVAKLLELFVSTKDKAAP</sequence>
<proteinExistence type="predicted"/>
<name>A0ACC2D7I0_DIPCM</name>
<gene>
    <name evidence="1" type="ORF">O6H91_07G090200</name>
</gene>
<keyword evidence="2" id="KW-1185">Reference proteome</keyword>